<dbReference type="GO" id="GO:0009086">
    <property type="term" value="P:methionine biosynthetic process"/>
    <property type="evidence" value="ECO:0007669"/>
    <property type="project" value="UniProtKB-KW"/>
</dbReference>
<dbReference type="GO" id="GO:0019346">
    <property type="term" value="P:transsulfuration"/>
    <property type="evidence" value="ECO:0007669"/>
    <property type="project" value="InterPro"/>
</dbReference>
<dbReference type="FunFam" id="3.90.1150.10:FF:000063">
    <property type="entry name" value="Probable cystathionine gamma-synthase"/>
    <property type="match status" value="1"/>
</dbReference>
<dbReference type="STRING" id="5486.A0A367XQ67"/>
<evidence type="ECO:0000256" key="12">
    <source>
        <dbReference type="RuleBase" id="RU362118"/>
    </source>
</evidence>
<dbReference type="PANTHER" id="PTHR42699">
    <property type="match status" value="1"/>
</dbReference>
<evidence type="ECO:0000256" key="3">
    <source>
        <dbReference type="ARBA" id="ARBA00022679"/>
    </source>
</evidence>
<evidence type="ECO:0000313" key="13">
    <source>
        <dbReference type="EMBL" id="RCK55748.1"/>
    </source>
</evidence>
<dbReference type="AlphaFoldDB" id="A0A367XQ67"/>
<reference evidence="13 14" key="1">
    <citation type="submission" date="2018-06" db="EMBL/GenBank/DDBJ databases">
        <title>Whole genome sequencing of Candida tropicalis (genome annotated by CSBL at Korea University).</title>
        <authorList>
            <person name="Ahn J."/>
        </authorList>
    </citation>
    <scope>NUCLEOTIDE SEQUENCE [LARGE SCALE GENOMIC DNA]</scope>
    <source>
        <strain evidence="13 14">ATCC 20962</strain>
    </source>
</reference>
<organism evidence="13 14">
    <name type="scientific">Candida viswanathii</name>
    <dbReference type="NCBI Taxonomy" id="5486"/>
    <lineage>
        <taxon>Eukaryota</taxon>
        <taxon>Fungi</taxon>
        <taxon>Dikarya</taxon>
        <taxon>Ascomycota</taxon>
        <taxon>Saccharomycotina</taxon>
        <taxon>Pichiomycetes</taxon>
        <taxon>Debaryomycetaceae</taxon>
        <taxon>Candida/Lodderomyces clade</taxon>
        <taxon>Candida</taxon>
    </lineage>
</organism>
<dbReference type="OrthoDB" id="10047078at2759"/>
<evidence type="ECO:0000256" key="7">
    <source>
        <dbReference type="ARBA" id="ARBA00058439"/>
    </source>
</evidence>
<evidence type="ECO:0000313" key="14">
    <source>
        <dbReference type="Proteomes" id="UP000253472"/>
    </source>
</evidence>
<comment type="caution">
    <text evidence="13">The sequence shown here is derived from an EMBL/GenBank/DDBJ whole genome shotgun (WGS) entry which is preliminary data.</text>
</comment>
<dbReference type="Gene3D" id="3.90.1150.10">
    <property type="entry name" value="Aspartate Aminotransferase, domain 1"/>
    <property type="match status" value="1"/>
</dbReference>
<dbReference type="InterPro" id="IPR015424">
    <property type="entry name" value="PyrdxlP-dep_Trfase"/>
</dbReference>
<evidence type="ECO:0000256" key="9">
    <source>
        <dbReference type="ARBA" id="ARBA00061376"/>
    </source>
</evidence>
<dbReference type="Proteomes" id="UP000253472">
    <property type="component" value="Unassembled WGS sequence"/>
</dbReference>
<dbReference type="Pfam" id="PF01053">
    <property type="entry name" value="Cys_Met_Meta_PP"/>
    <property type="match status" value="1"/>
</dbReference>
<protein>
    <recommendedName>
        <fullName evidence="10">cystathionine gamma-synthase</fullName>
        <ecNumber evidence="10">2.5.1.48</ecNumber>
    </recommendedName>
    <alternativeName>
        <fullName evidence="11">O-succinylhomoserine (thiol)-lyase</fullName>
    </alternativeName>
</protein>
<evidence type="ECO:0000256" key="2">
    <source>
        <dbReference type="ARBA" id="ARBA00022605"/>
    </source>
</evidence>
<evidence type="ECO:0000256" key="10">
    <source>
        <dbReference type="ARBA" id="ARBA00066530"/>
    </source>
</evidence>
<dbReference type="InterPro" id="IPR015422">
    <property type="entry name" value="PyrdxlP-dep_Trfase_small"/>
</dbReference>
<dbReference type="EC" id="2.5.1.48" evidence="10"/>
<dbReference type="InterPro" id="IPR051750">
    <property type="entry name" value="Trans-sulfuration_enzymes"/>
</dbReference>
<proteinExistence type="inferred from homology"/>
<evidence type="ECO:0000256" key="4">
    <source>
        <dbReference type="ARBA" id="ARBA00022898"/>
    </source>
</evidence>
<comment type="catalytic activity">
    <reaction evidence="6">
        <text>O-succinyl-L-homoserine + L-cysteine = L,L-cystathionine + succinate + H(+)</text>
        <dbReference type="Rhea" id="RHEA:20397"/>
        <dbReference type="ChEBI" id="CHEBI:15378"/>
        <dbReference type="ChEBI" id="CHEBI:30031"/>
        <dbReference type="ChEBI" id="CHEBI:35235"/>
        <dbReference type="ChEBI" id="CHEBI:57661"/>
        <dbReference type="ChEBI" id="CHEBI:58161"/>
        <dbReference type="EC" id="2.5.1.48"/>
    </reaction>
</comment>
<dbReference type="InterPro" id="IPR015421">
    <property type="entry name" value="PyrdxlP-dep_Trfase_major"/>
</dbReference>
<dbReference type="InterPro" id="IPR000277">
    <property type="entry name" value="Cys/Met-Metab_PyrdxlP-dep_enz"/>
</dbReference>
<keyword evidence="2" id="KW-0028">Amino-acid biosynthesis</keyword>
<evidence type="ECO:0000256" key="1">
    <source>
        <dbReference type="ARBA" id="ARBA00001933"/>
    </source>
</evidence>
<gene>
    <name evidence="13" type="primary">met-7_0</name>
    <name evidence="13" type="ORF">Cantr_04940</name>
</gene>
<evidence type="ECO:0000256" key="6">
    <source>
        <dbReference type="ARBA" id="ARBA00051441"/>
    </source>
</evidence>
<comment type="function">
    <text evidence="7">Catalyzes the formation of L-cystathionine from O-succinyl-L-homoserine (OSHS) and L-cysteine, via a gamma-replacement reaction. In the absence of thiol, catalyzes gamma-elimination to form 2-oxobutanoate, succinate and ammonia.</text>
</comment>
<comment type="pathway">
    <text evidence="8">Amino-acid biosynthesis; L-methionine biosynthesis via de novo pathway; L-cystathionine from O-succinyl-L-homoserine: step 1/1.</text>
</comment>
<evidence type="ECO:0000256" key="8">
    <source>
        <dbReference type="ARBA" id="ARBA00060510"/>
    </source>
</evidence>
<keyword evidence="4 12" id="KW-0663">Pyridoxal phosphate</keyword>
<sequence length="586" mass="65974">MLPSQEIGVPIPNIPHAVSVTLPTWEATVGYEEGEDWVVSKMNSGYPRFFIHSSIQLLCQHLEDKYGRSGERCMVYPSYKVAKRCREFILRHTANPNKFVVRVLRLSTPSPTTEVEKSTMIGTTFGVVFFPRSEYHLAKNYWQHSGEGISSRMGEYILKELFEKDMSPGVSLKGISKQEIQMRQIQNRSPSITASRASSVLGNGADDLNKEFDSFIEQKYGRVLDLKFATEAKAALRRRIAGKVDQSTSISPEALEKAKRGKHLSDDDVFLFPSGMASIFYAHHALLSIAETPKKSVCFGFPYVDTLNILKKFGPGVHFLGLGDDESLDKLEENLNNGLEIMALFCECPSNPLLKTPNLARIKQLAEKFDFAVVVDETVGNFINIHVLPFADMVASSLTKVFSGDSNVLAGSLILNPMSRHYNRLKAFFDKEYEDLFWAEDALWLERNSRDFVERVHKIDATSEKVVDLLLNSPLISQVYYPSVSESKKYYDQIKNEDGGYGGLVSFLFKTPLQAIKFFNAVNLHKGPSLGTNFTLACPYAILAHYQELDEIAQWGVDRNLIRMSIGLEDPDELLDVLQKSLDESR</sequence>
<dbReference type="SUPFAM" id="SSF53383">
    <property type="entry name" value="PLP-dependent transferases"/>
    <property type="match status" value="1"/>
</dbReference>
<evidence type="ECO:0000256" key="11">
    <source>
        <dbReference type="ARBA" id="ARBA00083849"/>
    </source>
</evidence>
<accession>A0A367XQ67</accession>
<comment type="cofactor">
    <cofactor evidence="1 12">
        <name>pyridoxal 5'-phosphate</name>
        <dbReference type="ChEBI" id="CHEBI:597326"/>
    </cofactor>
</comment>
<name>A0A367XQ67_9ASCO</name>
<dbReference type="GO" id="GO:0030170">
    <property type="term" value="F:pyridoxal phosphate binding"/>
    <property type="evidence" value="ECO:0007669"/>
    <property type="project" value="InterPro"/>
</dbReference>
<keyword evidence="5" id="KW-0486">Methionine biosynthesis</keyword>
<dbReference type="PANTHER" id="PTHR42699:SF1">
    <property type="entry name" value="CYSTATHIONINE GAMMA-SYNTHASE-RELATED"/>
    <property type="match status" value="1"/>
</dbReference>
<evidence type="ECO:0000256" key="5">
    <source>
        <dbReference type="ARBA" id="ARBA00023167"/>
    </source>
</evidence>
<dbReference type="FunFam" id="3.40.640.10:FF:000111">
    <property type="entry name" value="Cystathionine gamma-synthase"/>
    <property type="match status" value="1"/>
</dbReference>
<dbReference type="EMBL" id="QLNQ01000029">
    <property type="protein sequence ID" value="RCK55748.1"/>
    <property type="molecule type" value="Genomic_DNA"/>
</dbReference>
<comment type="similarity">
    <text evidence="9">Belongs to the trans-sulfuration enzymes family. MET7 subfamily.</text>
</comment>
<dbReference type="Gene3D" id="3.40.640.10">
    <property type="entry name" value="Type I PLP-dependent aspartate aminotransferase-like (Major domain)"/>
    <property type="match status" value="1"/>
</dbReference>
<keyword evidence="14" id="KW-1185">Reference proteome</keyword>
<dbReference type="GO" id="GO:0003962">
    <property type="term" value="F:cystathionine gamma-synthase activity"/>
    <property type="evidence" value="ECO:0007669"/>
    <property type="project" value="UniProtKB-EC"/>
</dbReference>
<keyword evidence="3" id="KW-0808">Transferase</keyword>